<evidence type="ECO:0008006" key="4">
    <source>
        <dbReference type="Google" id="ProtNLM"/>
    </source>
</evidence>
<name>A0ABW4C6S8_9BACL</name>
<organism evidence="2 3">
    <name type="scientific">Kroppenstedtia sanguinis</name>
    <dbReference type="NCBI Taxonomy" id="1380684"/>
    <lineage>
        <taxon>Bacteria</taxon>
        <taxon>Bacillati</taxon>
        <taxon>Bacillota</taxon>
        <taxon>Bacilli</taxon>
        <taxon>Bacillales</taxon>
        <taxon>Thermoactinomycetaceae</taxon>
        <taxon>Kroppenstedtia</taxon>
    </lineage>
</organism>
<proteinExistence type="predicted"/>
<dbReference type="SUPFAM" id="SSF57997">
    <property type="entry name" value="Tropomyosin"/>
    <property type="match status" value="1"/>
</dbReference>
<protein>
    <recommendedName>
        <fullName evidence="4">t-SNARE coiled-coil homology domain-containing protein</fullName>
    </recommendedName>
</protein>
<gene>
    <name evidence="2" type="ORF">ACFQ4Y_03235</name>
</gene>
<accession>A0ABW4C6S8</accession>
<evidence type="ECO:0000313" key="2">
    <source>
        <dbReference type="EMBL" id="MFD1425949.1"/>
    </source>
</evidence>
<dbReference type="EMBL" id="JBHTNU010000002">
    <property type="protein sequence ID" value="MFD1425949.1"/>
    <property type="molecule type" value="Genomic_DNA"/>
</dbReference>
<keyword evidence="1" id="KW-0175">Coiled coil</keyword>
<dbReference type="RefSeq" id="WP_380162952.1">
    <property type="nucleotide sequence ID" value="NZ_JBHTNU010000002.1"/>
</dbReference>
<evidence type="ECO:0000313" key="3">
    <source>
        <dbReference type="Proteomes" id="UP001597282"/>
    </source>
</evidence>
<feature type="coiled-coil region" evidence="1">
    <location>
        <begin position="6"/>
        <end position="65"/>
    </location>
</feature>
<comment type="caution">
    <text evidence="2">The sequence shown here is derived from an EMBL/GenBank/DDBJ whole genome shotgun (WGS) entry which is preliminary data.</text>
</comment>
<dbReference type="Gene3D" id="1.20.5.340">
    <property type="match status" value="1"/>
</dbReference>
<keyword evidence="3" id="KW-1185">Reference proteome</keyword>
<reference evidence="3" key="1">
    <citation type="journal article" date="2019" name="Int. J. Syst. Evol. Microbiol.">
        <title>The Global Catalogue of Microorganisms (GCM) 10K type strain sequencing project: providing services to taxonomists for standard genome sequencing and annotation.</title>
        <authorList>
            <consortium name="The Broad Institute Genomics Platform"/>
            <consortium name="The Broad Institute Genome Sequencing Center for Infectious Disease"/>
            <person name="Wu L."/>
            <person name="Ma J."/>
        </authorList>
    </citation>
    <scope>NUCLEOTIDE SEQUENCE [LARGE SCALE GENOMIC DNA]</scope>
    <source>
        <strain evidence="3">S1</strain>
    </source>
</reference>
<evidence type="ECO:0000256" key="1">
    <source>
        <dbReference type="SAM" id="Coils"/>
    </source>
</evidence>
<dbReference type="Proteomes" id="UP001597282">
    <property type="component" value="Unassembled WGS sequence"/>
</dbReference>
<sequence>MNEELLKQIIERLDRMENRMGHMEENMNHMEENMNRMEENMEKGFSEVNHRMDRMESRLETVAEQTAKITEYHHETISRVEGIEKITYENAEDIGYLVRDMYRIQHRKNG</sequence>